<dbReference type="Pfam" id="PF00593">
    <property type="entry name" value="TonB_dep_Rec_b-barrel"/>
    <property type="match status" value="1"/>
</dbReference>
<dbReference type="RefSeq" id="WP_119671632.1">
    <property type="nucleotide sequence ID" value="NZ_QXED01000016.1"/>
</dbReference>
<name>A0A418LWF4_9BACT</name>
<keyword evidence="6" id="KW-1185">Reference proteome</keyword>
<dbReference type="InterPro" id="IPR012910">
    <property type="entry name" value="Plug_dom"/>
</dbReference>
<evidence type="ECO:0000256" key="2">
    <source>
        <dbReference type="RuleBase" id="RU003357"/>
    </source>
</evidence>
<comment type="subcellular location">
    <subcellularLocation>
        <location evidence="1">Cell outer membrane</location>
        <topology evidence="1">Multi-pass membrane protein</topology>
    </subcellularLocation>
</comment>
<dbReference type="Gene3D" id="2.170.130.10">
    <property type="entry name" value="TonB-dependent receptor, plug domain"/>
    <property type="match status" value="1"/>
</dbReference>
<keyword evidence="1" id="KW-0998">Cell outer membrane</keyword>
<gene>
    <name evidence="5" type="ORF">DYU11_30955</name>
</gene>
<evidence type="ECO:0000256" key="1">
    <source>
        <dbReference type="PROSITE-ProRule" id="PRU01360"/>
    </source>
</evidence>
<keyword evidence="1" id="KW-0813">Transport</keyword>
<dbReference type="SUPFAM" id="SSF49464">
    <property type="entry name" value="Carboxypeptidase regulatory domain-like"/>
    <property type="match status" value="1"/>
</dbReference>
<keyword evidence="1" id="KW-1134">Transmembrane beta strand</keyword>
<dbReference type="PROSITE" id="PS52016">
    <property type="entry name" value="TONB_DEPENDENT_REC_3"/>
    <property type="match status" value="1"/>
</dbReference>
<dbReference type="GO" id="GO:0009279">
    <property type="term" value="C:cell outer membrane"/>
    <property type="evidence" value="ECO:0007669"/>
    <property type="project" value="UniProtKB-SubCell"/>
</dbReference>
<keyword evidence="2" id="KW-0798">TonB box</keyword>
<dbReference type="Proteomes" id="UP000283523">
    <property type="component" value="Unassembled WGS sequence"/>
</dbReference>
<evidence type="ECO:0000313" key="5">
    <source>
        <dbReference type="EMBL" id="RIV17666.1"/>
    </source>
</evidence>
<keyword evidence="1 2" id="KW-0472">Membrane</keyword>
<dbReference type="EMBL" id="QXED01000016">
    <property type="protein sequence ID" value="RIV17666.1"/>
    <property type="molecule type" value="Genomic_DNA"/>
</dbReference>
<dbReference type="Pfam" id="PF07715">
    <property type="entry name" value="Plug"/>
    <property type="match status" value="1"/>
</dbReference>
<dbReference type="AlphaFoldDB" id="A0A418LWF4"/>
<comment type="caution">
    <text evidence="5">The sequence shown here is derived from an EMBL/GenBank/DDBJ whole genome shotgun (WGS) entry which is preliminary data.</text>
</comment>
<dbReference type="InterPro" id="IPR037066">
    <property type="entry name" value="Plug_dom_sf"/>
</dbReference>
<evidence type="ECO:0000313" key="6">
    <source>
        <dbReference type="Proteomes" id="UP000283523"/>
    </source>
</evidence>
<sequence length="1098" mass="122738">MKKTVRTKLPDWRLALRLSLLPGAILFPLTDGASANGLPPASTLRTNVPKDITVRGTVLASDNKEPLPGVSIVVKGAQRGANTNARGQFELTVPNEETILVFSFVGYLPQEVKVGNRTQFDVVLQADNKSLEEVIVVGYGTQKKENLTGAVDQVSSEVLQNRSLPNLTQGLQGVIPNLNIVPGDGKPIQSPAYNIRGTTSIGQGGNALVLIDNVEGDPSRLNPNDIASITVLKDAASAAIYGARAAFGVVLITTKNPIKDKTSLTYSLNHSIKRPTEVPDFVSDGYLFAKMFNEGWTAWNDYSQTPQNVNKTVKFSPAYLAEFERRSKDPSLPKTEVNSAGEYVYYENMDWYRELYKKSLTATEHNLSFSGSSGKSDFYVTGRYFGQDGLFKYNSDDYRLLNLRAKGSIQVFPWLKITNNADFSSMKYHNPLNVGEGGSIWRNIADEGHTMAPMFNPDGTLTYSAAYTVGDFWYGKNGIDMNKRVFRNTTSLATQFFNDKLRIKSDFTFQSTDDNEVRTRVPVPYSRKPGVIEYVGANTNDIQNIYRETQYIATNLYGEYEPRFSQNHYLKVLAGLNYEQSNFDRLQVQRNGLIYENAQNINLALGQSIATGGGKDTWAILGTFYRLNYAFKDRYLLEFNGRYDGSSKFPANQRFAFFPSVSAGWRLSGEPFWKVSDRLITDLKFRASYGSLGNGSIASYVFQEQFNISQSGRILNGVRPQQTGQPNVLPDGLTWETSTTRNIGFDLAMLANRLTIAGDAYVRQTTDMFTVGMTLPAVFGTDVPKGNYADLRTTGWEATVAWQDRFNVAAKPFNYNVRLTLSDYTAEITKYNNPNQRLSDYYAGQKVGEIWGYVTDGFFTSAEEIKNSPKQTLIKASTSGQLLPGDIKFRDVNGDGVINNGDNTVSNPGDRIIIGNSTPRYTYSAILGADWNNFFFSTIFQGVGKQDWWPGQEAANFWGQYNRPYNKIPTWHLGNIWSEENPNAYLPRYRGYTAQNGSGELAQAQTRYLQNAAYIRLKNIQLGYNLPSLWVRRVGMSTARMFVSGENIWTWSPLYRRTRDIDIENIGKSDQIVTDGNSGNGYNYPILKSFTMGLSATF</sequence>
<dbReference type="NCBIfam" id="TIGR04057">
    <property type="entry name" value="SusC_RagA_signa"/>
    <property type="match status" value="1"/>
</dbReference>
<keyword evidence="1" id="KW-0812">Transmembrane</keyword>
<dbReference type="SUPFAM" id="SSF56935">
    <property type="entry name" value="Porins"/>
    <property type="match status" value="1"/>
</dbReference>
<comment type="similarity">
    <text evidence="1 2">Belongs to the TonB-dependent receptor family.</text>
</comment>
<organism evidence="5 6">
    <name type="scientific">Fibrisoma montanum</name>
    <dbReference type="NCBI Taxonomy" id="2305895"/>
    <lineage>
        <taxon>Bacteria</taxon>
        <taxon>Pseudomonadati</taxon>
        <taxon>Bacteroidota</taxon>
        <taxon>Cytophagia</taxon>
        <taxon>Cytophagales</taxon>
        <taxon>Spirosomataceae</taxon>
        <taxon>Fibrisoma</taxon>
    </lineage>
</organism>
<proteinExistence type="inferred from homology"/>
<dbReference type="Gene3D" id="2.60.40.1120">
    <property type="entry name" value="Carboxypeptidase-like, regulatory domain"/>
    <property type="match status" value="1"/>
</dbReference>
<protein>
    <submittedName>
        <fullName evidence="5">TonB-dependent receptor</fullName>
    </submittedName>
</protein>
<reference evidence="5 6" key="1">
    <citation type="submission" date="2018-08" db="EMBL/GenBank/DDBJ databases">
        <title>Fibrisoma montanum sp. nov., isolated from Danxia mountain soil.</title>
        <authorList>
            <person name="Huang Y."/>
        </authorList>
    </citation>
    <scope>NUCLEOTIDE SEQUENCE [LARGE SCALE GENOMIC DNA]</scope>
    <source>
        <strain evidence="5 6">HYT19</strain>
    </source>
</reference>
<dbReference type="InterPro" id="IPR000531">
    <property type="entry name" value="Beta-barrel_TonB"/>
</dbReference>
<evidence type="ECO:0000259" key="3">
    <source>
        <dbReference type="Pfam" id="PF00593"/>
    </source>
</evidence>
<dbReference type="InterPro" id="IPR023997">
    <property type="entry name" value="TonB-dep_OMP_SusC/RagA_CS"/>
</dbReference>
<accession>A0A418LWF4</accession>
<feature type="domain" description="TonB-dependent receptor plug" evidence="4">
    <location>
        <begin position="144"/>
        <end position="249"/>
    </location>
</feature>
<feature type="domain" description="TonB-dependent receptor-like beta-barrel" evidence="3">
    <location>
        <begin position="464"/>
        <end position="1027"/>
    </location>
</feature>
<evidence type="ECO:0000259" key="4">
    <source>
        <dbReference type="Pfam" id="PF07715"/>
    </source>
</evidence>
<dbReference type="Pfam" id="PF13715">
    <property type="entry name" value="CarbopepD_reg_2"/>
    <property type="match status" value="1"/>
</dbReference>
<keyword evidence="5" id="KW-0675">Receptor</keyword>
<dbReference type="OrthoDB" id="9768177at2"/>
<dbReference type="InterPro" id="IPR039426">
    <property type="entry name" value="TonB-dep_rcpt-like"/>
</dbReference>
<dbReference type="InterPro" id="IPR008969">
    <property type="entry name" value="CarboxyPept-like_regulatory"/>
</dbReference>
<dbReference type="NCBIfam" id="TIGR04056">
    <property type="entry name" value="OMP_RagA_SusC"/>
    <property type="match status" value="1"/>
</dbReference>
<dbReference type="InterPro" id="IPR023996">
    <property type="entry name" value="TonB-dep_OMP_SusC/RagA"/>
</dbReference>